<comment type="caution">
    <text evidence="9">The sequence shown here is derived from an EMBL/GenBank/DDBJ whole genome shotgun (WGS) entry which is preliminary data.</text>
</comment>
<keyword evidence="7" id="KW-0998">Cell outer membrane</keyword>
<dbReference type="GO" id="GO:0015483">
    <property type="term" value="F:long-chain fatty acid transporting porin activity"/>
    <property type="evidence" value="ECO:0007669"/>
    <property type="project" value="TreeGrafter"/>
</dbReference>
<keyword evidence="6" id="KW-0472">Membrane</keyword>
<evidence type="ECO:0000256" key="6">
    <source>
        <dbReference type="ARBA" id="ARBA00023136"/>
    </source>
</evidence>
<dbReference type="Gene3D" id="2.40.160.60">
    <property type="entry name" value="Outer membrane protein transport protein (OMPP1/FadL/TodX)"/>
    <property type="match status" value="1"/>
</dbReference>
<dbReference type="OrthoDB" id="19849at2"/>
<organism evidence="9 10">
    <name type="scientific">Massilia eburnea</name>
    <dbReference type="NCBI Taxonomy" id="1776165"/>
    <lineage>
        <taxon>Bacteria</taxon>
        <taxon>Pseudomonadati</taxon>
        <taxon>Pseudomonadota</taxon>
        <taxon>Betaproteobacteria</taxon>
        <taxon>Burkholderiales</taxon>
        <taxon>Oxalobacteraceae</taxon>
        <taxon>Telluria group</taxon>
        <taxon>Massilia</taxon>
    </lineage>
</organism>
<evidence type="ECO:0000256" key="4">
    <source>
        <dbReference type="ARBA" id="ARBA00022692"/>
    </source>
</evidence>
<dbReference type="AlphaFoldDB" id="A0A6L6QBD7"/>
<evidence type="ECO:0000313" key="10">
    <source>
        <dbReference type="Proteomes" id="UP000472320"/>
    </source>
</evidence>
<keyword evidence="3" id="KW-1134">Transmembrane beta strand</keyword>
<dbReference type="Proteomes" id="UP000472320">
    <property type="component" value="Unassembled WGS sequence"/>
</dbReference>
<keyword evidence="10" id="KW-1185">Reference proteome</keyword>
<dbReference type="PANTHER" id="PTHR35093:SF8">
    <property type="entry name" value="OUTER MEMBRANE PROTEIN NMB0088-RELATED"/>
    <property type="match status" value="1"/>
</dbReference>
<reference evidence="9 10" key="1">
    <citation type="submission" date="2019-11" db="EMBL/GenBank/DDBJ databases">
        <title>Type strains purchased from KCTC, JCM and DSMZ.</title>
        <authorList>
            <person name="Lu H."/>
        </authorList>
    </citation>
    <scope>NUCLEOTIDE SEQUENCE [LARGE SCALE GENOMIC DNA]</scope>
    <source>
        <strain evidence="9 10">JCM 31587</strain>
    </source>
</reference>
<proteinExistence type="inferred from homology"/>
<evidence type="ECO:0000256" key="5">
    <source>
        <dbReference type="ARBA" id="ARBA00022729"/>
    </source>
</evidence>
<dbReference type="EMBL" id="WNKX01000001">
    <property type="protein sequence ID" value="MTW09399.1"/>
    <property type="molecule type" value="Genomic_DNA"/>
</dbReference>
<evidence type="ECO:0000256" key="2">
    <source>
        <dbReference type="ARBA" id="ARBA00008163"/>
    </source>
</evidence>
<gene>
    <name evidence="9" type="ORF">GM658_02195</name>
</gene>
<feature type="signal peptide" evidence="8">
    <location>
        <begin position="1"/>
        <end position="23"/>
    </location>
</feature>
<dbReference type="GO" id="GO:0009279">
    <property type="term" value="C:cell outer membrane"/>
    <property type="evidence" value="ECO:0007669"/>
    <property type="project" value="UniProtKB-SubCell"/>
</dbReference>
<evidence type="ECO:0000256" key="1">
    <source>
        <dbReference type="ARBA" id="ARBA00004571"/>
    </source>
</evidence>
<name>A0A6L6QBD7_9BURK</name>
<dbReference type="InterPro" id="IPR005017">
    <property type="entry name" value="OMPP1/FadL/TodX"/>
</dbReference>
<comment type="similarity">
    <text evidence="2">Belongs to the OmpP1/FadL family.</text>
</comment>
<evidence type="ECO:0000256" key="7">
    <source>
        <dbReference type="ARBA" id="ARBA00023237"/>
    </source>
</evidence>
<evidence type="ECO:0000256" key="3">
    <source>
        <dbReference type="ARBA" id="ARBA00022452"/>
    </source>
</evidence>
<keyword evidence="4" id="KW-0812">Transmembrane</keyword>
<keyword evidence="5 8" id="KW-0732">Signal</keyword>
<dbReference type="Pfam" id="PF03349">
    <property type="entry name" value="Toluene_X"/>
    <property type="match status" value="1"/>
</dbReference>
<evidence type="ECO:0000256" key="8">
    <source>
        <dbReference type="SAM" id="SignalP"/>
    </source>
</evidence>
<protein>
    <submittedName>
        <fullName evidence="9">Transporter</fullName>
    </submittedName>
</protein>
<accession>A0A6L6QBD7</accession>
<feature type="chain" id="PRO_5027099089" evidence="8">
    <location>
        <begin position="24"/>
        <end position="489"/>
    </location>
</feature>
<dbReference type="SUPFAM" id="SSF56935">
    <property type="entry name" value="Porins"/>
    <property type="match status" value="1"/>
</dbReference>
<comment type="subcellular location">
    <subcellularLocation>
        <location evidence="1">Cell outer membrane</location>
        <topology evidence="1">Multi-pass membrane protein</topology>
    </subcellularLocation>
</comment>
<evidence type="ECO:0000313" key="9">
    <source>
        <dbReference type="EMBL" id="MTW09399.1"/>
    </source>
</evidence>
<sequence length="489" mass="52309">MNPKYLSLMIAAALSAAAMNANASGYRFGSQSVSGQGTADANSAEAADASTIFANPAGLTRLDGIQFTGGITGVIPHSKYTDHGSTNFVGKPTGGVTETDDFAPKAVAAPNLYASAKLNDQWAVGLGMFVPYGAKLDYDNNWAGRYALTKIDLKSATFNPTVAFKLNEQHSFGFGIDAEYMKAELGQAVDVPGSIYALSTNPALAANSAALQQAMAMAMIKAGANPATVAATLKATLAAAKDGHATMDGKDWGVGFNLGYMFNYSQDTRFGFSYRSSIHHKLKGGANWDFSQVTTDASVNAILQQSSRKKNSPALVDLRTPETLSVNVFSQIDPKLALMGDVTYTRHSRLKDLNIQFVGTGEGDEVISQQWDNSIRASLGMNYKLDEAWMLRAGVAIDTTPVPNESKRHAALPDSDRYQFSLGANWKLSANSSIDLAYTFMHFDDANSTYKNNCSPLAPAGTCTGNGETTVGTWKTRMHLLGLAYNYKF</sequence>
<dbReference type="PANTHER" id="PTHR35093">
    <property type="entry name" value="OUTER MEMBRANE PROTEIN NMB0088-RELATED"/>
    <property type="match status" value="1"/>
</dbReference>